<organism evidence="1 2">
    <name type="scientific">Candidatus Methanoperedens nitratireducens</name>
    <dbReference type="NCBI Taxonomy" id="1392998"/>
    <lineage>
        <taxon>Archaea</taxon>
        <taxon>Methanobacteriati</taxon>
        <taxon>Methanobacteriota</taxon>
        <taxon>Stenosarchaea group</taxon>
        <taxon>Methanomicrobia</taxon>
        <taxon>Methanosarcinales</taxon>
        <taxon>ANME-2 cluster</taxon>
        <taxon>Candidatus Methanoperedentaceae</taxon>
        <taxon>Candidatus Methanoperedens</taxon>
    </lineage>
</organism>
<dbReference type="EMBL" id="LKCM01000095">
    <property type="protein sequence ID" value="KPQ44423.1"/>
    <property type="molecule type" value="Genomic_DNA"/>
</dbReference>
<dbReference type="AlphaFoldDB" id="A0A0P8AIM0"/>
<evidence type="ECO:0000313" key="2">
    <source>
        <dbReference type="Proteomes" id="UP000050360"/>
    </source>
</evidence>
<protein>
    <submittedName>
        <fullName evidence="1">Uncharacterized protein</fullName>
    </submittedName>
</protein>
<proteinExistence type="predicted"/>
<dbReference type="CDD" id="cd00156">
    <property type="entry name" value="REC"/>
    <property type="match status" value="1"/>
</dbReference>
<dbReference type="Gene3D" id="3.40.50.2300">
    <property type="match status" value="1"/>
</dbReference>
<name>A0A0P8AIM0_9EURY</name>
<dbReference type="Proteomes" id="UP000050360">
    <property type="component" value="Unassembled WGS sequence"/>
</dbReference>
<sequence length="358" mass="41409">MKIKTIYIDDEDEELRKYQRIFENDVRAKNQFEIIAANSQKQIGDLINEVKNEKPELILVDLDLTIPKEGLLLGVSGAALSTALREEFPEVPIILFTKTDFLKIQKVNPKVLSSLDETIYKSDLFKGDANLDCLDKLANGYKQLRNEKSKTWIELLEIIEAPKNDYDSLKVSDPPTISENVWSVFDAAYWIRNTLIKYPGILYDPIHSAAFLGLSRDAFLSESVQKLFSEAKYSKIFVPIEGRWWKSRLQEIAESIMDEKEKDLIIREGFPLAWDRINKTNIDRSKCVFCGKEPAEWVCHILKKPVMIKCSLRYKPDSRPSVMDEARVSYNAIRTSNEVNDEKFDPIEYDMLPNIRKK</sequence>
<evidence type="ECO:0000313" key="1">
    <source>
        <dbReference type="EMBL" id="KPQ44423.1"/>
    </source>
</evidence>
<gene>
    <name evidence="1" type="ORF">MPEBLZ_01056</name>
</gene>
<accession>A0A0P8AIM0</accession>
<reference evidence="1 2" key="1">
    <citation type="submission" date="2015-09" db="EMBL/GenBank/DDBJ databases">
        <title>A metagenomics-based metabolic model of nitrate-dependent anaerobic oxidation of methane by Methanoperedens-like archaea.</title>
        <authorList>
            <person name="Arshad A."/>
            <person name="Speth D.R."/>
            <person name="De Graaf R.M."/>
            <person name="Op Den Camp H.J."/>
            <person name="Jetten M.S."/>
            <person name="Welte C.U."/>
        </authorList>
    </citation>
    <scope>NUCLEOTIDE SEQUENCE [LARGE SCALE GENOMIC DNA]</scope>
</reference>
<comment type="caution">
    <text evidence="1">The sequence shown here is derived from an EMBL/GenBank/DDBJ whole genome shotgun (WGS) entry which is preliminary data.</text>
</comment>